<evidence type="ECO:0000313" key="3">
    <source>
        <dbReference type="Proteomes" id="UP000294419"/>
    </source>
</evidence>
<dbReference type="OrthoDB" id="1274238at2"/>
<evidence type="ECO:0000256" key="1">
    <source>
        <dbReference type="SAM" id="SignalP"/>
    </source>
</evidence>
<dbReference type="AlphaFoldDB" id="A0A4P6ZD22"/>
<dbReference type="InterPro" id="IPR008969">
    <property type="entry name" value="CarboxyPept-like_regulatory"/>
</dbReference>
<accession>A0A4P6ZD22</accession>
<feature type="chain" id="PRO_5020697743" description="CarboxypepD_reg-like domain-containing protein" evidence="1">
    <location>
        <begin position="20"/>
        <end position="265"/>
    </location>
</feature>
<organism evidence="2 3">
    <name type="scientific">Chryseobacterium salivictor</name>
    <dbReference type="NCBI Taxonomy" id="2547600"/>
    <lineage>
        <taxon>Bacteria</taxon>
        <taxon>Pseudomonadati</taxon>
        <taxon>Bacteroidota</taxon>
        <taxon>Flavobacteriia</taxon>
        <taxon>Flavobacteriales</taxon>
        <taxon>Weeksellaceae</taxon>
        <taxon>Chryseobacterium group</taxon>
        <taxon>Chryseobacterium</taxon>
    </lineage>
</organism>
<protein>
    <recommendedName>
        <fullName evidence="4">CarboxypepD_reg-like domain-containing protein</fullName>
    </recommendedName>
</protein>
<evidence type="ECO:0000313" key="2">
    <source>
        <dbReference type="EMBL" id="QBO57440.1"/>
    </source>
</evidence>
<evidence type="ECO:0008006" key="4">
    <source>
        <dbReference type="Google" id="ProtNLM"/>
    </source>
</evidence>
<keyword evidence="1" id="KW-0732">Signal</keyword>
<reference evidence="2 3" key="1">
    <citation type="submission" date="2019-03" db="EMBL/GenBank/DDBJ databases">
        <authorList>
            <person name="Kim H."/>
            <person name="Yu S.-M."/>
        </authorList>
    </citation>
    <scope>NUCLEOTIDE SEQUENCE [LARGE SCALE GENOMIC DNA]</scope>
    <source>
        <strain evidence="2 3">NBC122</strain>
    </source>
</reference>
<keyword evidence="3" id="KW-1185">Reference proteome</keyword>
<dbReference type="EMBL" id="CP037954">
    <property type="protein sequence ID" value="QBO57440.1"/>
    <property type="molecule type" value="Genomic_DNA"/>
</dbReference>
<dbReference type="RefSeq" id="WP_133438943.1">
    <property type="nucleotide sequence ID" value="NZ_CP037954.1"/>
</dbReference>
<dbReference type="KEGG" id="csal:NBC122_00603"/>
<proteinExistence type="predicted"/>
<dbReference type="SUPFAM" id="SSF49464">
    <property type="entry name" value="Carboxypeptidase regulatory domain-like"/>
    <property type="match status" value="1"/>
</dbReference>
<sequence length="265" mass="29881">MKTKLLFLLFFSFSVSFFSQEYIIGKVSSEFNTALQSVVIFNTRTDEKVLSDKDGNFMIAAKQTDELRFIKSGYDRNSSKISAQNFLAPLNIVLTKSPYEIAEIDLTFQATGNLKKDIKALDPPKKVVALNSDMKSYMRTPPTEVAPKLSTPSAFAAPNYNAGQVNVLGIASAVVGLIRKAKTPPITTANYAETQEFYRRVKNTVDLSFYTSKGWDEEQIDRFLIYADQNYSLAKLYRKNFDVSAIDMLMKLAYKEYIKTHKVGS</sequence>
<feature type="signal peptide" evidence="1">
    <location>
        <begin position="1"/>
        <end position="19"/>
    </location>
</feature>
<dbReference type="Proteomes" id="UP000294419">
    <property type="component" value="Chromosome"/>
</dbReference>
<gene>
    <name evidence="2" type="ORF">NBC122_00603</name>
</gene>
<name>A0A4P6ZD22_9FLAO</name>